<feature type="chain" id="PRO_5041675240" description="Protein kinase domain-containing protein" evidence="7">
    <location>
        <begin position="30"/>
        <end position="342"/>
    </location>
</feature>
<reference evidence="9" key="1">
    <citation type="submission" date="2023-07" db="EMBL/GenBank/DDBJ databases">
        <title>draft genome sequence of fig (Ficus carica).</title>
        <authorList>
            <person name="Takahashi T."/>
            <person name="Nishimura K."/>
        </authorList>
    </citation>
    <scope>NUCLEOTIDE SEQUENCE</scope>
</reference>
<evidence type="ECO:0000256" key="6">
    <source>
        <dbReference type="SAM" id="Phobius"/>
    </source>
</evidence>
<sequence>MKTSLILHPNHLTIFIFLICCEVSGNSTAKEFFKLSNSEANLSIPTNPEFSPKNSTKQVVKAILVASVVHLTIIFLLGCTLFLRIRRRSRTSQSDEEKISYKNKELETLCCHRFSLDEMKIATNNFDADLKIGDGGIGRVYKGFIPSGESPVAVKVLKSTSSQGSHEFWTEVKTLSKLRNPTVVPRIGYCNDQRYMIIVHKYMAHGTLHDHLYAAGQGIIHRDVKTSNILLDGNRVAKVSDFGLIWSGSPLRSHVSTNVKGTFGFLDPGNYWTKDLTPKSDVYTFGVVMFEVLCGRPSVDMGLEEEQQRLAQWARYNVKKGTLDQIVDENLWGEISSECLKL</sequence>
<organism evidence="9 10">
    <name type="scientific">Ficus carica</name>
    <name type="common">Common fig</name>
    <dbReference type="NCBI Taxonomy" id="3494"/>
    <lineage>
        <taxon>Eukaryota</taxon>
        <taxon>Viridiplantae</taxon>
        <taxon>Streptophyta</taxon>
        <taxon>Embryophyta</taxon>
        <taxon>Tracheophyta</taxon>
        <taxon>Spermatophyta</taxon>
        <taxon>Magnoliopsida</taxon>
        <taxon>eudicotyledons</taxon>
        <taxon>Gunneridae</taxon>
        <taxon>Pentapetalae</taxon>
        <taxon>rosids</taxon>
        <taxon>fabids</taxon>
        <taxon>Rosales</taxon>
        <taxon>Moraceae</taxon>
        <taxon>Ficeae</taxon>
        <taxon>Ficus</taxon>
    </lineage>
</organism>
<keyword evidence="5" id="KW-0067">ATP-binding</keyword>
<feature type="signal peptide" evidence="7">
    <location>
        <begin position="1"/>
        <end position="29"/>
    </location>
</feature>
<comment type="caution">
    <text evidence="9">The sequence shown here is derived from an EMBL/GenBank/DDBJ whole genome shotgun (WGS) entry which is preliminary data.</text>
</comment>
<dbReference type="Pfam" id="PF07714">
    <property type="entry name" value="PK_Tyr_Ser-Thr"/>
    <property type="match status" value="1"/>
</dbReference>
<keyword evidence="6" id="KW-0812">Transmembrane</keyword>
<dbReference type="Pfam" id="PF00069">
    <property type="entry name" value="Pkinase"/>
    <property type="match status" value="1"/>
</dbReference>
<dbReference type="GO" id="GO:0009506">
    <property type="term" value="C:plasmodesma"/>
    <property type="evidence" value="ECO:0007669"/>
    <property type="project" value="TreeGrafter"/>
</dbReference>
<protein>
    <recommendedName>
        <fullName evidence="8">Protein kinase domain-containing protein</fullName>
    </recommendedName>
</protein>
<evidence type="ECO:0000256" key="3">
    <source>
        <dbReference type="ARBA" id="ARBA00022741"/>
    </source>
</evidence>
<proteinExistence type="predicted"/>
<dbReference type="SUPFAM" id="SSF56112">
    <property type="entry name" value="Protein kinase-like (PK-like)"/>
    <property type="match status" value="1"/>
</dbReference>
<feature type="transmembrane region" description="Helical" evidence="6">
    <location>
        <begin position="62"/>
        <end position="83"/>
    </location>
</feature>
<dbReference type="PROSITE" id="PS50011">
    <property type="entry name" value="PROTEIN_KINASE_DOM"/>
    <property type="match status" value="1"/>
</dbReference>
<dbReference type="InterPro" id="IPR001245">
    <property type="entry name" value="Ser-Thr/Tyr_kinase_cat_dom"/>
</dbReference>
<accession>A0AA87ZFA2</accession>
<keyword evidence="1" id="KW-0723">Serine/threonine-protein kinase</keyword>
<evidence type="ECO:0000256" key="2">
    <source>
        <dbReference type="ARBA" id="ARBA00022679"/>
    </source>
</evidence>
<dbReference type="Proteomes" id="UP001187192">
    <property type="component" value="Unassembled WGS sequence"/>
</dbReference>
<name>A0AA87ZFA2_FICCA</name>
<keyword evidence="4" id="KW-0418">Kinase</keyword>
<evidence type="ECO:0000256" key="1">
    <source>
        <dbReference type="ARBA" id="ARBA00022527"/>
    </source>
</evidence>
<feature type="domain" description="Protein kinase" evidence="8">
    <location>
        <begin position="126"/>
        <end position="342"/>
    </location>
</feature>
<dbReference type="InterPro" id="IPR045272">
    <property type="entry name" value="ANXUR1/2-like"/>
</dbReference>
<evidence type="ECO:0000313" key="9">
    <source>
        <dbReference type="EMBL" id="GMN25213.1"/>
    </source>
</evidence>
<dbReference type="InterPro" id="IPR000719">
    <property type="entry name" value="Prot_kinase_dom"/>
</dbReference>
<dbReference type="Gene3D" id="1.10.510.10">
    <property type="entry name" value="Transferase(Phosphotransferase) domain 1"/>
    <property type="match status" value="1"/>
</dbReference>
<dbReference type="PANTHER" id="PTHR27003:SF287">
    <property type="entry name" value="PROTEIN KINASE DOMAIN-CONTAINING PROTEIN"/>
    <property type="match status" value="1"/>
</dbReference>
<dbReference type="PANTHER" id="PTHR27003">
    <property type="entry name" value="OS07G0166700 PROTEIN"/>
    <property type="match status" value="1"/>
</dbReference>
<dbReference type="Gene3D" id="3.30.200.20">
    <property type="entry name" value="Phosphorylase Kinase, domain 1"/>
    <property type="match status" value="1"/>
</dbReference>
<keyword evidence="2" id="KW-0808">Transferase</keyword>
<keyword evidence="6" id="KW-0472">Membrane</keyword>
<evidence type="ECO:0000313" key="10">
    <source>
        <dbReference type="Proteomes" id="UP001187192"/>
    </source>
</evidence>
<dbReference type="PROSITE" id="PS00108">
    <property type="entry name" value="PROTEIN_KINASE_ST"/>
    <property type="match status" value="1"/>
</dbReference>
<keyword evidence="6" id="KW-1133">Transmembrane helix</keyword>
<keyword evidence="3" id="KW-0547">Nucleotide-binding</keyword>
<keyword evidence="10" id="KW-1185">Reference proteome</keyword>
<dbReference type="AlphaFoldDB" id="A0AA87ZFA2"/>
<dbReference type="GO" id="GO:0004674">
    <property type="term" value="F:protein serine/threonine kinase activity"/>
    <property type="evidence" value="ECO:0007669"/>
    <property type="project" value="UniProtKB-KW"/>
</dbReference>
<evidence type="ECO:0000259" key="8">
    <source>
        <dbReference type="PROSITE" id="PS50011"/>
    </source>
</evidence>
<evidence type="ECO:0000256" key="4">
    <source>
        <dbReference type="ARBA" id="ARBA00022777"/>
    </source>
</evidence>
<evidence type="ECO:0000256" key="5">
    <source>
        <dbReference type="ARBA" id="ARBA00022840"/>
    </source>
</evidence>
<keyword evidence="7" id="KW-0732">Signal</keyword>
<dbReference type="GO" id="GO:0004714">
    <property type="term" value="F:transmembrane receptor protein tyrosine kinase activity"/>
    <property type="evidence" value="ECO:0007669"/>
    <property type="project" value="InterPro"/>
</dbReference>
<dbReference type="GO" id="GO:0005886">
    <property type="term" value="C:plasma membrane"/>
    <property type="evidence" value="ECO:0007669"/>
    <property type="project" value="TreeGrafter"/>
</dbReference>
<evidence type="ECO:0000256" key="7">
    <source>
        <dbReference type="SAM" id="SignalP"/>
    </source>
</evidence>
<dbReference type="InterPro" id="IPR008271">
    <property type="entry name" value="Ser/Thr_kinase_AS"/>
</dbReference>
<dbReference type="SMART" id="SM00220">
    <property type="entry name" value="S_TKc"/>
    <property type="match status" value="1"/>
</dbReference>
<gene>
    <name evidence="9" type="ORF">TIFTF001_040679</name>
</gene>
<dbReference type="FunFam" id="3.30.200.20:FF:000039">
    <property type="entry name" value="receptor-like protein kinase FERONIA"/>
    <property type="match status" value="1"/>
</dbReference>
<dbReference type="InterPro" id="IPR011009">
    <property type="entry name" value="Kinase-like_dom_sf"/>
</dbReference>
<dbReference type="GO" id="GO:0005524">
    <property type="term" value="F:ATP binding"/>
    <property type="evidence" value="ECO:0007669"/>
    <property type="project" value="UniProtKB-KW"/>
</dbReference>
<dbReference type="EMBL" id="BTGU01001549">
    <property type="protein sequence ID" value="GMN25213.1"/>
    <property type="molecule type" value="Genomic_DNA"/>
</dbReference>